<keyword evidence="3" id="KW-1185">Reference proteome</keyword>
<protein>
    <submittedName>
        <fullName evidence="2">Uncharacterized protein</fullName>
    </submittedName>
</protein>
<name>A0ABR6VJC6_9FIRM</name>
<sequence>MDWWQILLAGVPSLFSGILLYEWEQQRKRIKEQENEKEVRNEALVKGVQALLRDRLITGMETCLEKGYAPINTVEIMGSMYAAYCDLGGNGIVSGIYKRFSSLPHKLPDDV</sequence>
<accession>A0ABR6VJC6</accession>
<gene>
    <name evidence="2" type="ORF">H8J70_08910</name>
</gene>
<dbReference type="Proteomes" id="UP000606870">
    <property type="component" value="Unassembled WGS sequence"/>
</dbReference>
<reference evidence="2 3" key="1">
    <citation type="submission" date="2020-08" db="EMBL/GenBank/DDBJ databases">
        <authorList>
            <person name="Liu C."/>
            <person name="Sun Q."/>
        </authorList>
    </citation>
    <scope>NUCLEOTIDE SEQUENCE [LARGE SCALE GENOMIC DNA]</scope>
    <source>
        <strain evidence="2 3">NSJ-59</strain>
    </source>
</reference>
<proteinExistence type="predicted"/>
<dbReference type="EMBL" id="JACOGK010000025">
    <property type="protein sequence ID" value="MBC3537370.1"/>
    <property type="molecule type" value="Genomic_DNA"/>
</dbReference>
<evidence type="ECO:0000313" key="3">
    <source>
        <dbReference type="Proteomes" id="UP000606870"/>
    </source>
</evidence>
<organism evidence="2 3">
    <name type="scientific">Megasphaera hominis</name>
    <dbReference type="NCBI Taxonomy" id="159836"/>
    <lineage>
        <taxon>Bacteria</taxon>
        <taxon>Bacillati</taxon>
        <taxon>Bacillota</taxon>
        <taxon>Negativicutes</taxon>
        <taxon>Veillonellales</taxon>
        <taxon>Veillonellaceae</taxon>
        <taxon>Megasphaera</taxon>
    </lineage>
</organism>
<evidence type="ECO:0000256" key="1">
    <source>
        <dbReference type="SAM" id="Phobius"/>
    </source>
</evidence>
<dbReference type="RefSeq" id="WP_186503680.1">
    <property type="nucleotide sequence ID" value="NZ_JACOGK010000025.1"/>
</dbReference>
<evidence type="ECO:0000313" key="2">
    <source>
        <dbReference type="EMBL" id="MBC3537370.1"/>
    </source>
</evidence>
<keyword evidence="1" id="KW-1133">Transmembrane helix</keyword>
<keyword evidence="1" id="KW-0812">Transmembrane</keyword>
<keyword evidence="1" id="KW-0472">Membrane</keyword>
<comment type="caution">
    <text evidence="2">The sequence shown here is derived from an EMBL/GenBank/DDBJ whole genome shotgun (WGS) entry which is preliminary data.</text>
</comment>
<feature type="transmembrane region" description="Helical" evidence="1">
    <location>
        <begin position="6"/>
        <end position="23"/>
    </location>
</feature>